<evidence type="ECO:0000313" key="3">
    <source>
        <dbReference type="Proteomes" id="UP000494106"/>
    </source>
</evidence>
<keyword evidence="1" id="KW-0472">Membrane</keyword>
<keyword evidence="1" id="KW-1133">Transmembrane helix</keyword>
<sequence>MRLVMPGCIVDARNIPALRIFVLACVMTLYLVMGASVFQAIEGPLEEQIGDRLNQLKNDFLKENPCIKGHSSLERTENQPATPGLVRVVFFVCDIRSLHKVRSASPRLDHSTTTCYSHAFLTLLCPFREWFTREEDALAPHG</sequence>
<reference evidence="2 3" key="1">
    <citation type="submission" date="2020-04" db="EMBL/GenBank/DDBJ databases">
        <authorList>
            <person name="Wallbank WR R."/>
            <person name="Pardo Diaz C."/>
            <person name="Kozak K."/>
            <person name="Martin S."/>
            <person name="Jiggins C."/>
            <person name="Moest M."/>
            <person name="Warren A I."/>
            <person name="Byers J.R.P. K."/>
            <person name="Montejo-Kovacevich G."/>
            <person name="Yen C E."/>
        </authorList>
    </citation>
    <scope>NUCLEOTIDE SEQUENCE [LARGE SCALE GENOMIC DNA]</scope>
</reference>
<keyword evidence="3" id="KW-1185">Reference proteome</keyword>
<evidence type="ECO:0000313" key="2">
    <source>
        <dbReference type="EMBL" id="CAB3246719.1"/>
    </source>
</evidence>
<dbReference type="Gene3D" id="1.10.287.70">
    <property type="match status" value="1"/>
</dbReference>
<dbReference type="EMBL" id="CADEBC010000528">
    <property type="protein sequence ID" value="CAB3246719.1"/>
    <property type="molecule type" value="Genomic_DNA"/>
</dbReference>
<dbReference type="Proteomes" id="UP000494106">
    <property type="component" value="Unassembled WGS sequence"/>
</dbReference>
<proteinExistence type="predicted"/>
<accession>A0A8S1AGC7</accession>
<feature type="transmembrane region" description="Helical" evidence="1">
    <location>
        <begin position="20"/>
        <end position="41"/>
    </location>
</feature>
<dbReference type="OrthoDB" id="6722453at2759"/>
<comment type="caution">
    <text evidence="2">The sequence shown here is derived from an EMBL/GenBank/DDBJ whole genome shotgun (WGS) entry which is preliminary data.</text>
</comment>
<dbReference type="AlphaFoldDB" id="A0A8S1AGC7"/>
<organism evidence="2 3">
    <name type="scientific">Arctia plantaginis</name>
    <name type="common">Wood tiger moth</name>
    <name type="synonym">Phalaena plantaginis</name>
    <dbReference type="NCBI Taxonomy" id="874455"/>
    <lineage>
        <taxon>Eukaryota</taxon>
        <taxon>Metazoa</taxon>
        <taxon>Ecdysozoa</taxon>
        <taxon>Arthropoda</taxon>
        <taxon>Hexapoda</taxon>
        <taxon>Insecta</taxon>
        <taxon>Pterygota</taxon>
        <taxon>Neoptera</taxon>
        <taxon>Endopterygota</taxon>
        <taxon>Lepidoptera</taxon>
        <taxon>Glossata</taxon>
        <taxon>Ditrysia</taxon>
        <taxon>Noctuoidea</taxon>
        <taxon>Erebidae</taxon>
        <taxon>Arctiinae</taxon>
        <taxon>Arctia</taxon>
    </lineage>
</organism>
<evidence type="ECO:0000256" key="1">
    <source>
        <dbReference type="SAM" id="Phobius"/>
    </source>
</evidence>
<name>A0A8S1AGC7_ARCPL</name>
<keyword evidence="1" id="KW-0812">Transmembrane</keyword>
<gene>
    <name evidence="2" type="ORF">APLA_LOCUS10995</name>
</gene>
<protein>
    <submittedName>
        <fullName evidence="2">Uncharacterized protein</fullName>
    </submittedName>
</protein>